<evidence type="ECO:0000259" key="4">
    <source>
        <dbReference type="Pfam" id="PF03816"/>
    </source>
</evidence>
<dbReference type="Pfam" id="PF03816">
    <property type="entry name" value="LytR_cpsA_psr"/>
    <property type="match status" value="1"/>
</dbReference>
<feature type="transmembrane region" description="Helical" evidence="3">
    <location>
        <begin position="50"/>
        <end position="74"/>
    </location>
</feature>
<dbReference type="InterPro" id="IPR004474">
    <property type="entry name" value="LytR_CpsA_psr"/>
</dbReference>
<dbReference type="NCBIfam" id="TIGR00350">
    <property type="entry name" value="lytR_cpsA_psr"/>
    <property type="match status" value="1"/>
</dbReference>
<name>A0A2A2EE68_9BIFI</name>
<dbReference type="PANTHER" id="PTHR33392">
    <property type="entry name" value="POLYISOPRENYL-TEICHOIC ACID--PEPTIDOGLYCAN TEICHOIC ACID TRANSFERASE TAGU"/>
    <property type="match status" value="1"/>
</dbReference>
<dbReference type="EMBL" id="MVOH01000015">
    <property type="protein sequence ID" value="PAU67280.1"/>
    <property type="molecule type" value="Genomic_DNA"/>
</dbReference>
<evidence type="ECO:0000313" key="5">
    <source>
        <dbReference type="EMBL" id="PAU67280.1"/>
    </source>
</evidence>
<gene>
    <name evidence="5" type="ORF">B1526_1365</name>
</gene>
<feature type="region of interest" description="Disordered" evidence="2">
    <location>
        <begin position="379"/>
        <end position="485"/>
    </location>
</feature>
<evidence type="ECO:0000256" key="2">
    <source>
        <dbReference type="SAM" id="MobiDB-lite"/>
    </source>
</evidence>
<dbReference type="PANTHER" id="PTHR33392:SF6">
    <property type="entry name" value="POLYISOPRENYL-TEICHOIC ACID--PEPTIDOGLYCAN TEICHOIC ACID TRANSFERASE TAGU"/>
    <property type="match status" value="1"/>
</dbReference>
<feature type="region of interest" description="Disordered" evidence="2">
    <location>
        <begin position="1"/>
        <end position="41"/>
    </location>
</feature>
<feature type="domain" description="Cell envelope-related transcriptional attenuator" evidence="4">
    <location>
        <begin position="133"/>
        <end position="298"/>
    </location>
</feature>
<feature type="compositionally biased region" description="Low complexity" evidence="2">
    <location>
        <begin position="407"/>
        <end position="448"/>
    </location>
</feature>
<evidence type="ECO:0000256" key="1">
    <source>
        <dbReference type="ARBA" id="ARBA00006068"/>
    </source>
</evidence>
<accession>A0A2A2EE68</accession>
<dbReference type="Gene3D" id="3.40.630.190">
    <property type="entry name" value="LCP protein"/>
    <property type="match status" value="1"/>
</dbReference>
<dbReference type="OrthoDB" id="9782542at2"/>
<comment type="caution">
    <text evidence="5">The sequence shown here is derived from an EMBL/GenBank/DDBJ whole genome shotgun (WGS) entry which is preliminary data.</text>
</comment>
<reference evidence="5 6" key="1">
    <citation type="journal article" date="2017" name="ISME J.">
        <title>Unveiling bifidobacterial biogeography across the mammalian branch of the tree of life.</title>
        <authorList>
            <person name="Milani C."/>
            <person name="Mangifesta M."/>
            <person name="Mancabelli L."/>
            <person name="Lugli G.A."/>
            <person name="James K."/>
            <person name="Duranti S."/>
            <person name="Turroni F."/>
            <person name="Ferrario C."/>
            <person name="Ossiprandi M.C."/>
            <person name="van Sinderen D."/>
            <person name="Ventura M."/>
        </authorList>
    </citation>
    <scope>NUCLEOTIDE SEQUENCE [LARGE SCALE GENOMIC DNA]</scope>
    <source>
        <strain evidence="6">Ham19E</strain>
    </source>
</reference>
<comment type="similarity">
    <text evidence="1">Belongs to the LytR/CpsA/Psr (LCP) family.</text>
</comment>
<feature type="compositionally biased region" description="Acidic residues" evidence="2">
    <location>
        <begin position="388"/>
        <end position="398"/>
    </location>
</feature>
<keyword evidence="6" id="KW-1185">Reference proteome</keyword>
<dbReference type="AlphaFoldDB" id="A0A2A2EE68"/>
<protein>
    <submittedName>
        <fullName evidence="5">Transcriptional regulator</fullName>
    </submittedName>
</protein>
<sequence>MGSPNPRNDARKVGPLASHTAKKTREAYLGSSRRSHPRHSASSWRIHHRLLRIIACVVTAALVFVGTVAAATWLSLNDAIIDGKVESLIPQEERFDPNKGKAIKFVLIGQDTRDDGNADLSGGLHDGEDGLHNADTTMVVDISADRSFINIVSIPRDSIVDVPSCKTTGGKDIPAQYGVMFNSVFSTAYREGGDLSTAASCTVTAVNSLTGMHITNFIVVDFKGLADMIDAIGGVDVCIPVDTVDPNTDMDLRKGLHHLDGRAATNYARMRHGSGTDGSDIMRTTRQQYLIKSVINEAISKNMFTQTNELYQLALAALRSLNISSGMADTNALVSLALSLRNLDISHVYAQTVPVVPAPFDPNRVVWADTADEVWHKLRDDKPLYGGDEVDTKEDDAPQTDQGDNASPSESASPSNSTSPSEGVSPSESDAPAPSDGTTATPTAKPQPTVDPKTGLIKQEDGTLIDPDTNGTVDPENGAITDPDTGQYIGIAYQYLNSTICSVPTKHE</sequence>
<organism evidence="5 6">
    <name type="scientific">Bifidobacterium criceti</name>
    <dbReference type="NCBI Taxonomy" id="1960969"/>
    <lineage>
        <taxon>Bacteria</taxon>
        <taxon>Bacillati</taxon>
        <taxon>Actinomycetota</taxon>
        <taxon>Actinomycetes</taxon>
        <taxon>Bifidobacteriales</taxon>
        <taxon>Bifidobacteriaceae</taxon>
        <taxon>Bifidobacterium</taxon>
    </lineage>
</organism>
<dbReference type="InterPro" id="IPR050922">
    <property type="entry name" value="LytR/CpsA/Psr_CW_biosynth"/>
</dbReference>
<proteinExistence type="inferred from homology"/>
<keyword evidence="3" id="KW-1133">Transmembrane helix</keyword>
<keyword evidence="3" id="KW-0812">Transmembrane</keyword>
<keyword evidence="3" id="KW-0472">Membrane</keyword>
<evidence type="ECO:0000313" key="6">
    <source>
        <dbReference type="Proteomes" id="UP000218399"/>
    </source>
</evidence>
<evidence type="ECO:0000256" key="3">
    <source>
        <dbReference type="SAM" id="Phobius"/>
    </source>
</evidence>
<dbReference type="Proteomes" id="UP000218399">
    <property type="component" value="Unassembled WGS sequence"/>
</dbReference>